<proteinExistence type="predicted"/>
<name>A0A0N4Z5P6_PARTI</name>
<evidence type="ECO:0000256" key="2">
    <source>
        <dbReference type="ARBA" id="ARBA00022723"/>
    </source>
</evidence>
<feature type="signal peptide" evidence="8">
    <location>
        <begin position="1"/>
        <end position="21"/>
    </location>
</feature>
<reference evidence="11" key="1">
    <citation type="submission" date="2017-02" db="UniProtKB">
        <authorList>
            <consortium name="WormBaseParasite"/>
        </authorList>
    </citation>
    <scope>IDENTIFICATION</scope>
</reference>
<dbReference type="GO" id="GO:0006508">
    <property type="term" value="P:proteolysis"/>
    <property type="evidence" value="ECO:0007669"/>
    <property type="project" value="UniProtKB-KW"/>
</dbReference>
<keyword evidence="6 7" id="KW-1015">Disulfide bond</keyword>
<keyword evidence="10" id="KW-1185">Reference proteome</keyword>
<keyword evidence="5 8" id="KW-0482">Metalloprotease</keyword>
<evidence type="ECO:0000256" key="5">
    <source>
        <dbReference type="ARBA" id="ARBA00023049"/>
    </source>
</evidence>
<evidence type="ECO:0000256" key="7">
    <source>
        <dbReference type="PROSITE-ProRule" id="PRU01211"/>
    </source>
</evidence>
<dbReference type="PANTHER" id="PTHR10127">
    <property type="entry name" value="DISCOIDIN, CUB, EGF, LAMININ , AND ZINC METALLOPROTEASE DOMAIN CONTAINING"/>
    <property type="match status" value="1"/>
</dbReference>
<feature type="chain" id="PRO_5005733257" description="Metalloendopeptidase" evidence="8">
    <location>
        <begin position="22"/>
        <end position="395"/>
    </location>
</feature>
<evidence type="ECO:0000313" key="10">
    <source>
        <dbReference type="Proteomes" id="UP000038045"/>
    </source>
</evidence>
<feature type="disulfide bond" evidence="7">
    <location>
        <begin position="101"/>
        <end position="123"/>
    </location>
</feature>
<dbReference type="WBParaSite" id="PTRK_0000243900.1">
    <property type="protein sequence ID" value="PTRK_0000243900.1"/>
    <property type="gene ID" value="PTRK_0000243900"/>
</dbReference>
<dbReference type="Gene3D" id="3.40.390.10">
    <property type="entry name" value="Collagenase (Catalytic Domain)"/>
    <property type="match status" value="1"/>
</dbReference>
<evidence type="ECO:0000259" key="9">
    <source>
        <dbReference type="PROSITE" id="PS51864"/>
    </source>
</evidence>
<comment type="caution">
    <text evidence="7">Lacks conserved residue(s) required for the propagation of feature annotation.</text>
</comment>
<comment type="cofactor">
    <cofactor evidence="8">
        <name>Zn(2+)</name>
        <dbReference type="ChEBI" id="CHEBI:29105"/>
    </cofactor>
    <text evidence="8">Binds 1 zinc ion per subunit.</text>
</comment>
<dbReference type="SUPFAM" id="SSF55486">
    <property type="entry name" value="Metalloproteases ('zincins'), catalytic domain"/>
    <property type="match status" value="1"/>
</dbReference>
<dbReference type="SMART" id="SM00235">
    <property type="entry name" value="ZnMc"/>
    <property type="match status" value="1"/>
</dbReference>
<dbReference type="PROSITE" id="PS00022">
    <property type="entry name" value="EGF_1"/>
    <property type="match status" value="1"/>
</dbReference>
<keyword evidence="8" id="KW-0732">Signal</keyword>
<dbReference type="PROSITE" id="PS01186">
    <property type="entry name" value="EGF_2"/>
    <property type="match status" value="1"/>
</dbReference>
<dbReference type="Pfam" id="PF01400">
    <property type="entry name" value="Astacin"/>
    <property type="match status" value="1"/>
</dbReference>
<dbReference type="GO" id="GO:0004222">
    <property type="term" value="F:metalloendopeptidase activity"/>
    <property type="evidence" value="ECO:0007669"/>
    <property type="project" value="UniProtKB-UniRule"/>
</dbReference>
<evidence type="ECO:0000256" key="3">
    <source>
        <dbReference type="ARBA" id="ARBA00022801"/>
    </source>
</evidence>
<dbReference type="GO" id="GO:0008270">
    <property type="term" value="F:zinc ion binding"/>
    <property type="evidence" value="ECO:0007669"/>
    <property type="project" value="InterPro"/>
</dbReference>
<protein>
    <recommendedName>
        <fullName evidence="8">Metalloendopeptidase</fullName>
        <ecNumber evidence="8">3.4.24.-</ecNumber>
    </recommendedName>
</protein>
<keyword evidence="3 8" id="KW-0378">Hydrolase</keyword>
<dbReference type="PROSITE" id="PS51864">
    <property type="entry name" value="ASTACIN"/>
    <property type="match status" value="1"/>
</dbReference>
<dbReference type="AlphaFoldDB" id="A0A0N4Z5P6"/>
<organism evidence="10 11">
    <name type="scientific">Parastrongyloides trichosuri</name>
    <name type="common">Possum-specific nematode worm</name>
    <dbReference type="NCBI Taxonomy" id="131310"/>
    <lineage>
        <taxon>Eukaryota</taxon>
        <taxon>Metazoa</taxon>
        <taxon>Ecdysozoa</taxon>
        <taxon>Nematoda</taxon>
        <taxon>Chromadorea</taxon>
        <taxon>Rhabditida</taxon>
        <taxon>Tylenchina</taxon>
        <taxon>Panagrolaimomorpha</taxon>
        <taxon>Strongyloidoidea</taxon>
        <taxon>Strongyloididae</taxon>
        <taxon>Parastrongyloides</taxon>
    </lineage>
</organism>
<evidence type="ECO:0000256" key="8">
    <source>
        <dbReference type="RuleBase" id="RU361183"/>
    </source>
</evidence>
<dbReference type="InterPro" id="IPR024079">
    <property type="entry name" value="MetalloPept_cat_dom_sf"/>
</dbReference>
<sequence length="395" mass="46293">MIMHSFLSVLLFLNFVSNVYSSITIKSFSNIDHLRNKRSIDINDEYKWKTTIDYYIEYYSWKNVIVDSLRDIAANTCFNFNRKFQEITDTYGIVFKDGYKCEYDYNHRNPNPNKPNVIYVGGCNNPYGAIRKLILNVLGLRGEHKRYDRDQYINTYNYTHMTDQGRVEFQYDDNQTTETYGFGYDFSSITHAGVNDYKRGSALSFDSKEYSKYYRDMMGQRERPSFIDYKTINKRYCEKTCTNKIECHFNGYQDPRNCKQCKCPSGFEGPTCYSLARSSPDCGYTGLIAKSNEQRLEVRGSKSCWYKIEAQTGKRVVIKLGLIKVMERHTPCLEENEGVQIKYRSDRGPAGLCVCQNNDYRNSDDYSIRSESNTVFVHFKGTHYDSWANLNYKQE</sequence>
<dbReference type="EC" id="3.4.24.-" evidence="8"/>
<evidence type="ECO:0000313" key="11">
    <source>
        <dbReference type="WBParaSite" id="PTRK_0000243900.1"/>
    </source>
</evidence>
<accession>A0A0N4Z5P6</accession>
<keyword evidence="1 8" id="KW-0645">Protease</keyword>
<dbReference type="PANTHER" id="PTHR10127:SF780">
    <property type="entry name" value="METALLOENDOPEPTIDASE"/>
    <property type="match status" value="1"/>
</dbReference>
<dbReference type="PRINTS" id="PR00480">
    <property type="entry name" value="ASTACIN"/>
</dbReference>
<evidence type="ECO:0000256" key="4">
    <source>
        <dbReference type="ARBA" id="ARBA00022833"/>
    </source>
</evidence>
<keyword evidence="2 8" id="KW-0479">Metal-binding</keyword>
<evidence type="ECO:0000256" key="1">
    <source>
        <dbReference type="ARBA" id="ARBA00022670"/>
    </source>
</evidence>
<keyword evidence="4 8" id="KW-0862">Zinc</keyword>
<feature type="domain" description="Peptidase M12A" evidence="9">
    <location>
        <begin position="38"/>
        <end position="242"/>
    </location>
</feature>
<evidence type="ECO:0000256" key="6">
    <source>
        <dbReference type="ARBA" id="ARBA00023157"/>
    </source>
</evidence>
<dbReference type="Proteomes" id="UP000038045">
    <property type="component" value="Unplaced"/>
</dbReference>
<dbReference type="InterPro" id="IPR000742">
    <property type="entry name" value="EGF"/>
</dbReference>
<dbReference type="InterPro" id="IPR006026">
    <property type="entry name" value="Peptidase_Metallo"/>
</dbReference>
<dbReference type="InterPro" id="IPR001506">
    <property type="entry name" value="Peptidase_M12A"/>
</dbReference>